<evidence type="ECO:0000256" key="6">
    <source>
        <dbReference type="ARBA" id="ARBA00022989"/>
    </source>
</evidence>
<dbReference type="InterPro" id="IPR001841">
    <property type="entry name" value="Znf_RING"/>
</dbReference>
<accession>A0A8J9ZNN2</accession>
<evidence type="ECO:0000256" key="2">
    <source>
        <dbReference type="ARBA" id="ARBA00022692"/>
    </source>
</evidence>
<feature type="domain" description="RING-type" evidence="10">
    <location>
        <begin position="89"/>
        <end position="130"/>
    </location>
</feature>
<gene>
    <name evidence="11" type="primary">RNF24</name>
    <name evidence="11" type="ORF">BLAG_LOCUS15458</name>
</gene>
<evidence type="ECO:0000256" key="7">
    <source>
        <dbReference type="ARBA" id="ARBA00023136"/>
    </source>
</evidence>
<dbReference type="AlphaFoldDB" id="A0A8J9ZNN2"/>
<feature type="transmembrane region" description="Helical" evidence="9">
    <location>
        <begin position="20"/>
        <end position="42"/>
    </location>
</feature>
<evidence type="ECO:0000313" key="12">
    <source>
        <dbReference type="Proteomes" id="UP000838412"/>
    </source>
</evidence>
<dbReference type="PANTHER" id="PTHR46539:SF1">
    <property type="entry name" value="E3 UBIQUITIN-PROTEIN LIGASE ATL42"/>
    <property type="match status" value="1"/>
</dbReference>
<keyword evidence="2 9" id="KW-0812">Transmembrane</keyword>
<keyword evidence="7 9" id="KW-0472">Membrane</keyword>
<reference evidence="11" key="1">
    <citation type="submission" date="2022-01" db="EMBL/GenBank/DDBJ databases">
        <authorList>
            <person name="Braso-Vives M."/>
        </authorList>
    </citation>
    <scope>NUCLEOTIDE SEQUENCE</scope>
</reference>
<evidence type="ECO:0000256" key="4">
    <source>
        <dbReference type="ARBA" id="ARBA00022771"/>
    </source>
</evidence>
<dbReference type="Gene3D" id="3.30.40.10">
    <property type="entry name" value="Zinc/RING finger domain, C3HC4 (zinc finger)"/>
    <property type="match status" value="1"/>
</dbReference>
<keyword evidence="5" id="KW-0862">Zinc</keyword>
<name>A0A8J9ZNN2_BRALA</name>
<dbReference type="PANTHER" id="PTHR46539">
    <property type="entry name" value="E3 UBIQUITIN-PROTEIN LIGASE ATL42"/>
    <property type="match status" value="1"/>
</dbReference>
<dbReference type="GO" id="GO:0016020">
    <property type="term" value="C:membrane"/>
    <property type="evidence" value="ECO:0007669"/>
    <property type="project" value="UniProtKB-SubCell"/>
</dbReference>
<comment type="subcellular location">
    <subcellularLocation>
        <location evidence="1">Membrane</location>
    </subcellularLocation>
</comment>
<dbReference type="Pfam" id="PF13639">
    <property type="entry name" value="zf-RING_2"/>
    <property type="match status" value="1"/>
</dbReference>
<dbReference type="SMART" id="SM00184">
    <property type="entry name" value="RING"/>
    <property type="match status" value="1"/>
</dbReference>
<protein>
    <submittedName>
        <fullName evidence="11">RNF24 protein</fullName>
    </submittedName>
</protein>
<evidence type="ECO:0000313" key="11">
    <source>
        <dbReference type="EMBL" id="CAH1257610.1"/>
    </source>
</evidence>
<evidence type="ECO:0000256" key="1">
    <source>
        <dbReference type="ARBA" id="ARBA00004370"/>
    </source>
</evidence>
<keyword evidence="6 9" id="KW-1133">Transmembrane helix</keyword>
<dbReference type="EMBL" id="OV696688">
    <property type="protein sequence ID" value="CAH1257610.1"/>
    <property type="molecule type" value="Genomic_DNA"/>
</dbReference>
<keyword evidence="12" id="KW-1185">Reference proteome</keyword>
<evidence type="ECO:0000259" key="10">
    <source>
        <dbReference type="PROSITE" id="PS50089"/>
    </source>
</evidence>
<dbReference type="CDD" id="cd16469">
    <property type="entry name" value="RING-H2_RNF24-like"/>
    <property type="match status" value="1"/>
</dbReference>
<evidence type="ECO:0000256" key="5">
    <source>
        <dbReference type="ARBA" id="ARBA00022833"/>
    </source>
</evidence>
<evidence type="ECO:0000256" key="9">
    <source>
        <dbReference type="SAM" id="Phobius"/>
    </source>
</evidence>
<dbReference type="GO" id="GO:0008270">
    <property type="term" value="F:zinc ion binding"/>
    <property type="evidence" value="ECO:0007669"/>
    <property type="project" value="UniProtKB-KW"/>
</dbReference>
<evidence type="ECO:0000256" key="8">
    <source>
        <dbReference type="PROSITE-ProRule" id="PRU00175"/>
    </source>
</evidence>
<dbReference type="OrthoDB" id="8062037at2759"/>
<sequence>MYLTPTYMMSSDMLLHFRVSLPMISVGLFIFVLSLIFCCYLVRCILSELPNLENVLRREARLERGYKKITYKKKKCSSNELDFLSDKTCAVCLEDFKLMEEIGLCPCGHAFHRKCISKWLEIRNTCPMCNSQVKQQASERSTLVRTVDLPVTRV</sequence>
<dbReference type="SUPFAM" id="SSF57850">
    <property type="entry name" value="RING/U-box"/>
    <property type="match status" value="1"/>
</dbReference>
<organism evidence="11 12">
    <name type="scientific">Branchiostoma lanceolatum</name>
    <name type="common">Common lancelet</name>
    <name type="synonym">Amphioxus lanceolatum</name>
    <dbReference type="NCBI Taxonomy" id="7740"/>
    <lineage>
        <taxon>Eukaryota</taxon>
        <taxon>Metazoa</taxon>
        <taxon>Chordata</taxon>
        <taxon>Cephalochordata</taxon>
        <taxon>Leptocardii</taxon>
        <taxon>Amphioxiformes</taxon>
        <taxon>Branchiostomatidae</taxon>
        <taxon>Branchiostoma</taxon>
    </lineage>
</organism>
<dbReference type="PROSITE" id="PS50089">
    <property type="entry name" value="ZF_RING_2"/>
    <property type="match status" value="1"/>
</dbReference>
<keyword evidence="3" id="KW-0479">Metal-binding</keyword>
<evidence type="ECO:0000256" key="3">
    <source>
        <dbReference type="ARBA" id="ARBA00022723"/>
    </source>
</evidence>
<dbReference type="Proteomes" id="UP000838412">
    <property type="component" value="Chromosome 3"/>
</dbReference>
<keyword evidence="4 8" id="KW-0863">Zinc-finger</keyword>
<proteinExistence type="predicted"/>
<dbReference type="InterPro" id="IPR013083">
    <property type="entry name" value="Znf_RING/FYVE/PHD"/>
</dbReference>